<dbReference type="AlphaFoldDB" id="A0A4Q5J285"/>
<dbReference type="SUPFAM" id="SSF53254">
    <property type="entry name" value="Phosphoglycerate mutase-like"/>
    <property type="match status" value="1"/>
</dbReference>
<sequence length="180" mass="18819">MHGSLRGGRVGPVGGGRRLIVMRHAKAEPFASTDHARVLTDRGHADAAEAGRWLAGLGALPTHVLVSTAARTRETWAAVAESAGAKAEVSFDEALYHGGVDAAVEAIQVVDPEAETVMFIGHNPTAAYLSHFLDDGDGDEEAISGMLRGFPACAVVVFELTGSWADVRPEAGRVVAFHAP</sequence>
<organism evidence="1 2">
    <name type="scientific">Nocardioides iriomotensis</name>
    <dbReference type="NCBI Taxonomy" id="715784"/>
    <lineage>
        <taxon>Bacteria</taxon>
        <taxon>Bacillati</taxon>
        <taxon>Actinomycetota</taxon>
        <taxon>Actinomycetes</taxon>
        <taxon>Propionibacteriales</taxon>
        <taxon>Nocardioidaceae</taxon>
        <taxon>Nocardioides</taxon>
    </lineage>
</organism>
<accession>A0A4Q5J285</accession>
<comment type="caution">
    <text evidence="1">The sequence shown here is derived from an EMBL/GenBank/DDBJ whole genome shotgun (WGS) entry which is preliminary data.</text>
</comment>
<dbReference type="EMBL" id="SDPU01000023">
    <property type="protein sequence ID" value="RYU11455.1"/>
    <property type="molecule type" value="Genomic_DNA"/>
</dbReference>
<evidence type="ECO:0000313" key="2">
    <source>
        <dbReference type="Proteomes" id="UP000291189"/>
    </source>
</evidence>
<reference evidence="1 2" key="1">
    <citation type="submission" date="2019-01" db="EMBL/GenBank/DDBJ databases">
        <title>Nocardioides guangzhouensis sp. nov., an actinobacterium isolated from soil.</title>
        <authorList>
            <person name="Fu Y."/>
            <person name="Cai Y."/>
            <person name="Lin Z."/>
            <person name="Chen P."/>
        </authorList>
    </citation>
    <scope>NUCLEOTIDE SEQUENCE [LARGE SCALE GENOMIC DNA]</scope>
    <source>
        <strain evidence="1 2">NBRC 105384</strain>
    </source>
</reference>
<dbReference type="PANTHER" id="PTHR47623">
    <property type="entry name" value="OS09G0287300 PROTEIN"/>
    <property type="match status" value="1"/>
</dbReference>
<protein>
    <submittedName>
        <fullName evidence="1">Histidine phosphatase family protein</fullName>
    </submittedName>
</protein>
<dbReference type="InterPro" id="IPR013078">
    <property type="entry name" value="His_Pase_superF_clade-1"/>
</dbReference>
<name>A0A4Q5J285_9ACTN</name>
<dbReference type="Gene3D" id="3.40.50.1240">
    <property type="entry name" value="Phosphoglycerate mutase-like"/>
    <property type="match status" value="1"/>
</dbReference>
<dbReference type="Pfam" id="PF00300">
    <property type="entry name" value="His_Phos_1"/>
    <property type="match status" value="1"/>
</dbReference>
<dbReference type="PANTHER" id="PTHR47623:SF1">
    <property type="entry name" value="OS09G0287300 PROTEIN"/>
    <property type="match status" value="1"/>
</dbReference>
<proteinExistence type="predicted"/>
<dbReference type="Proteomes" id="UP000291189">
    <property type="component" value="Unassembled WGS sequence"/>
</dbReference>
<dbReference type="InterPro" id="IPR029033">
    <property type="entry name" value="His_PPase_superfam"/>
</dbReference>
<gene>
    <name evidence="1" type="ORF">ETU37_12830</name>
</gene>
<keyword evidence="2" id="KW-1185">Reference proteome</keyword>
<dbReference type="SMART" id="SM00855">
    <property type="entry name" value="PGAM"/>
    <property type="match status" value="1"/>
</dbReference>
<dbReference type="CDD" id="cd07040">
    <property type="entry name" value="HP"/>
    <property type="match status" value="1"/>
</dbReference>
<dbReference type="OrthoDB" id="9810154at2"/>
<evidence type="ECO:0000313" key="1">
    <source>
        <dbReference type="EMBL" id="RYU11455.1"/>
    </source>
</evidence>